<feature type="non-terminal residue" evidence="2">
    <location>
        <position position="1"/>
    </location>
</feature>
<reference evidence="2 3" key="1">
    <citation type="submission" date="2021-07" db="EMBL/GenBank/DDBJ databases">
        <authorList>
            <person name="Palmer J.M."/>
        </authorList>
    </citation>
    <scope>NUCLEOTIDE SEQUENCE [LARGE SCALE GENOMIC DNA]</scope>
    <source>
        <strain evidence="2 3">AT_MEX2019</strain>
        <tissue evidence="2">Muscle</tissue>
    </source>
</reference>
<organism evidence="2 3">
    <name type="scientific">Ataeniobius toweri</name>
    <dbReference type="NCBI Taxonomy" id="208326"/>
    <lineage>
        <taxon>Eukaryota</taxon>
        <taxon>Metazoa</taxon>
        <taxon>Chordata</taxon>
        <taxon>Craniata</taxon>
        <taxon>Vertebrata</taxon>
        <taxon>Euteleostomi</taxon>
        <taxon>Actinopterygii</taxon>
        <taxon>Neopterygii</taxon>
        <taxon>Teleostei</taxon>
        <taxon>Neoteleostei</taxon>
        <taxon>Acanthomorphata</taxon>
        <taxon>Ovalentaria</taxon>
        <taxon>Atherinomorphae</taxon>
        <taxon>Cyprinodontiformes</taxon>
        <taxon>Goodeidae</taxon>
        <taxon>Ataeniobius</taxon>
    </lineage>
</organism>
<feature type="compositionally biased region" description="Polar residues" evidence="1">
    <location>
        <begin position="58"/>
        <end position="73"/>
    </location>
</feature>
<evidence type="ECO:0000313" key="2">
    <source>
        <dbReference type="EMBL" id="MED6236163.1"/>
    </source>
</evidence>
<evidence type="ECO:0000313" key="3">
    <source>
        <dbReference type="Proteomes" id="UP001345963"/>
    </source>
</evidence>
<accession>A0ABU7ADR6</accession>
<comment type="caution">
    <text evidence="2">The sequence shown here is derived from an EMBL/GenBank/DDBJ whole genome shotgun (WGS) entry which is preliminary data.</text>
</comment>
<evidence type="ECO:0000256" key="1">
    <source>
        <dbReference type="SAM" id="MobiDB-lite"/>
    </source>
</evidence>
<protein>
    <submittedName>
        <fullName evidence="2">Uncharacterized protein</fullName>
    </submittedName>
</protein>
<proteinExistence type="predicted"/>
<dbReference type="EMBL" id="JAHUTI010011413">
    <property type="protein sequence ID" value="MED6236163.1"/>
    <property type="molecule type" value="Genomic_DNA"/>
</dbReference>
<feature type="compositionally biased region" description="Acidic residues" evidence="1">
    <location>
        <begin position="25"/>
        <end position="45"/>
    </location>
</feature>
<dbReference type="Proteomes" id="UP001345963">
    <property type="component" value="Unassembled WGS sequence"/>
</dbReference>
<gene>
    <name evidence="2" type="ORF">ATANTOWER_005223</name>
</gene>
<keyword evidence="3" id="KW-1185">Reference proteome</keyword>
<sequence length="87" mass="9874">ITGPWVFQSSEHVCTQMFQKHQTTEQEEKEEADEEEADEEEEEEGIKERRKEMGGGNKRSTTATPLSNSQMTPSKGGFMVHKEQIAS</sequence>
<name>A0ABU7ADR6_9TELE</name>
<feature type="region of interest" description="Disordered" evidence="1">
    <location>
        <begin position="18"/>
        <end position="87"/>
    </location>
</feature>